<dbReference type="EMBL" id="BQNB010017863">
    <property type="protein sequence ID" value="GJT68033.1"/>
    <property type="molecule type" value="Genomic_DNA"/>
</dbReference>
<feature type="compositionally biased region" description="Polar residues" evidence="1">
    <location>
        <begin position="43"/>
        <end position="80"/>
    </location>
</feature>
<evidence type="ECO:0000313" key="2">
    <source>
        <dbReference type="EMBL" id="GJT68033.1"/>
    </source>
</evidence>
<reference evidence="2" key="2">
    <citation type="submission" date="2022-01" db="EMBL/GenBank/DDBJ databases">
        <authorList>
            <person name="Yamashiro T."/>
            <person name="Shiraishi A."/>
            <person name="Satake H."/>
            <person name="Nakayama K."/>
        </authorList>
    </citation>
    <scope>NUCLEOTIDE SEQUENCE</scope>
</reference>
<feature type="compositionally biased region" description="Polar residues" evidence="1">
    <location>
        <begin position="98"/>
        <end position="107"/>
    </location>
</feature>
<feature type="compositionally biased region" description="Polar residues" evidence="1">
    <location>
        <begin position="1"/>
        <end position="36"/>
    </location>
</feature>
<feature type="region of interest" description="Disordered" evidence="1">
    <location>
        <begin position="1"/>
        <end position="83"/>
    </location>
</feature>
<proteinExistence type="predicted"/>
<comment type="caution">
    <text evidence="2">The sequence shown here is derived from an EMBL/GenBank/DDBJ whole genome shotgun (WGS) entry which is preliminary data.</text>
</comment>
<accession>A0ABQ5FYU3</accession>
<organism evidence="2 3">
    <name type="scientific">Tanacetum coccineum</name>
    <dbReference type="NCBI Taxonomy" id="301880"/>
    <lineage>
        <taxon>Eukaryota</taxon>
        <taxon>Viridiplantae</taxon>
        <taxon>Streptophyta</taxon>
        <taxon>Embryophyta</taxon>
        <taxon>Tracheophyta</taxon>
        <taxon>Spermatophyta</taxon>
        <taxon>Magnoliopsida</taxon>
        <taxon>eudicotyledons</taxon>
        <taxon>Gunneridae</taxon>
        <taxon>Pentapetalae</taxon>
        <taxon>asterids</taxon>
        <taxon>campanulids</taxon>
        <taxon>Asterales</taxon>
        <taxon>Asteraceae</taxon>
        <taxon>Asteroideae</taxon>
        <taxon>Anthemideae</taxon>
        <taxon>Anthemidinae</taxon>
        <taxon>Tanacetum</taxon>
    </lineage>
</organism>
<keyword evidence="3" id="KW-1185">Reference proteome</keyword>
<feature type="non-terminal residue" evidence="2">
    <location>
        <position position="1"/>
    </location>
</feature>
<protein>
    <submittedName>
        <fullName evidence="2">Uncharacterized protein</fullName>
    </submittedName>
</protein>
<gene>
    <name evidence="2" type="ORF">Tco_1019513</name>
</gene>
<evidence type="ECO:0000313" key="3">
    <source>
        <dbReference type="Proteomes" id="UP001151760"/>
    </source>
</evidence>
<feature type="region of interest" description="Disordered" evidence="1">
    <location>
        <begin position="95"/>
        <end position="122"/>
    </location>
</feature>
<evidence type="ECO:0000256" key="1">
    <source>
        <dbReference type="SAM" id="MobiDB-lite"/>
    </source>
</evidence>
<dbReference type="Proteomes" id="UP001151760">
    <property type="component" value="Unassembled WGS sequence"/>
</dbReference>
<name>A0ABQ5FYU3_9ASTR</name>
<sequence>VSSGNKHVNSGSVHFNSGTQFKSGASRFNTGKQHVNSGRMYVNSGTPNKSGGSRVNTGKQNVNTARVNRPVLSNQTSQGKMGTAVKTSAGYVWRKTTPHSNTNSGPTPDSYVHVSQGPQGRPNPVKAWVTRINWRILKNSIGDLLPLEVLCTNTTNGYQSTMSNQHKDWLVQVQTALELVIPEQTATGKESSNPFMAGSLPKSIHFCDSLQSDEDSFKLIELMILCTNFLTMVLDLDNTKTSQQSEIASLKRSRPRTHKGRINDIIADEDITLIPKLIIKLLKM</sequence>
<reference evidence="2" key="1">
    <citation type="journal article" date="2022" name="Int. J. Mol. Sci.">
        <title>Draft Genome of Tanacetum Coccineum: Genomic Comparison of Closely Related Tanacetum-Family Plants.</title>
        <authorList>
            <person name="Yamashiro T."/>
            <person name="Shiraishi A."/>
            <person name="Nakayama K."/>
            <person name="Satake H."/>
        </authorList>
    </citation>
    <scope>NUCLEOTIDE SEQUENCE</scope>
</reference>